<evidence type="ECO:0000256" key="2">
    <source>
        <dbReference type="ARBA" id="ARBA00022737"/>
    </source>
</evidence>
<dbReference type="SMART" id="SM00364">
    <property type="entry name" value="LRR_BAC"/>
    <property type="match status" value="9"/>
</dbReference>
<keyword evidence="2" id="KW-0677">Repeat</keyword>
<evidence type="ECO:0000313" key="5">
    <source>
        <dbReference type="EMBL" id="GFR82517.1"/>
    </source>
</evidence>
<dbReference type="Pfam" id="PF23598">
    <property type="entry name" value="LRR_14"/>
    <property type="match status" value="1"/>
</dbReference>
<proteinExistence type="predicted"/>
<dbReference type="PANTHER" id="PTHR48051">
    <property type="match status" value="1"/>
</dbReference>
<accession>A0AAV4GAQ3</accession>
<dbReference type="FunFam" id="3.80.10.10:FF:000193">
    <property type="entry name" value="Leucine-rich repeat-containing protein 40"/>
    <property type="match status" value="1"/>
</dbReference>
<dbReference type="EMBL" id="BMAT01008337">
    <property type="protein sequence ID" value="GFR82517.1"/>
    <property type="molecule type" value="Genomic_DNA"/>
</dbReference>
<dbReference type="FunFam" id="3.80.10.10:FF:000116">
    <property type="entry name" value="Leucine-rich repeat-containing protein 40"/>
    <property type="match status" value="1"/>
</dbReference>
<feature type="region of interest" description="Disordered" evidence="3">
    <location>
        <begin position="1"/>
        <end position="30"/>
    </location>
</feature>
<comment type="caution">
    <text evidence="5">The sequence shown here is derived from an EMBL/GenBank/DDBJ whole genome shotgun (WGS) entry which is preliminary data.</text>
</comment>
<dbReference type="SMART" id="SM00369">
    <property type="entry name" value="LRR_TYP"/>
    <property type="match status" value="12"/>
</dbReference>
<evidence type="ECO:0000313" key="6">
    <source>
        <dbReference type="Proteomes" id="UP000762676"/>
    </source>
</evidence>
<sequence>MSRQAQRRPNRGGRGGFFQNQGAEQQPGTVHHSILKQARKSGVLNLSQRGLSAVPESVWTIQEDTPEEARVVSMDNNEDKWWDTVELTKLILASNTLSCLDEKLGNLSALTVLDVHDNQLTSLPKAVGSLENLQKLDVGHNNLSELPPHIGMLANLKTLQAEHNHLTELCEDLCSARQLEVLNVSNNKIASLPRYICLLSHLRSLNVSHNHLGQLPPDIGAMDALRIFDGTHNQLASLPDELGNLRKLEQLHLRHNRLQYLPVLRHCESLKEILAGNNSIAGLTEEHLQHLGAVTCLDLRDNKLQKLPEEITLLTGLERLDLTNNDISNLPLVLGTMTSLKALVLDGNPMRSIRRDIIMRGTNEIKKYLVSRMSDDEREKQCEKVQPSSVGRIGGGDNEVSSHDLYQLKALDYSNKGVSVLPDTVVEAALEAGVKTINLSKNMLTELPNNLSVLAPKLTEINIGINKLTQVHPYIAQFDKLLLLDLRNNQLSDLPAQLASLTVLRELVLSCNRFKHVPAVVYSLAGLEILFANDNQICEVNVEGLLKLQRLATLDLQNNDIAQVPPELGNCHWLKSLLLSGNSFRNPRPAILAKGTPATLEYLKSRIVT</sequence>
<evidence type="ECO:0000259" key="4">
    <source>
        <dbReference type="Pfam" id="PF23598"/>
    </source>
</evidence>
<dbReference type="InterPro" id="IPR001611">
    <property type="entry name" value="Leu-rich_rpt"/>
</dbReference>
<keyword evidence="1" id="KW-0433">Leucine-rich repeat</keyword>
<dbReference type="SUPFAM" id="SSF52058">
    <property type="entry name" value="L domain-like"/>
    <property type="match status" value="2"/>
</dbReference>
<gene>
    <name evidence="5" type="ORF">ElyMa_004100200</name>
</gene>
<dbReference type="InterPro" id="IPR055414">
    <property type="entry name" value="LRR_R13L4/SHOC2-like"/>
</dbReference>
<dbReference type="InterPro" id="IPR032675">
    <property type="entry name" value="LRR_dom_sf"/>
</dbReference>
<keyword evidence="6" id="KW-1185">Reference proteome</keyword>
<dbReference type="Gene3D" id="3.80.10.10">
    <property type="entry name" value="Ribonuclease Inhibitor"/>
    <property type="match status" value="2"/>
</dbReference>
<feature type="domain" description="Disease resistance R13L4/SHOC-2-like LRR" evidence="4">
    <location>
        <begin position="102"/>
        <end position="187"/>
    </location>
</feature>
<dbReference type="SMART" id="SM00365">
    <property type="entry name" value="LRR_SD22"/>
    <property type="match status" value="4"/>
</dbReference>
<protein>
    <submittedName>
        <fullName evidence="5">Leucine-rich repeat-containing protein 40</fullName>
    </submittedName>
</protein>
<dbReference type="PROSITE" id="PS51450">
    <property type="entry name" value="LRR"/>
    <property type="match status" value="6"/>
</dbReference>
<dbReference type="AlphaFoldDB" id="A0AAV4GAQ3"/>
<dbReference type="Pfam" id="PF13855">
    <property type="entry name" value="LRR_8"/>
    <property type="match status" value="3"/>
</dbReference>
<dbReference type="InterPro" id="IPR003591">
    <property type="entry name" value="Leu-rich_rpt_typical-subtyp"/>
</dbReference>
<reference evidence="5 6" key="1">
    <citation type="journal article" date="2021" name="Elife">
        <title>Chloroplast acquisition without the gene transfer in kleptoplastic sea slugs, Plakobranchus ocellatus.</title>
        <authorList>
            <person name="Maeda T."/>
            <person name="Takahashi S."/>
            <person name="Yoshida T."/>
            <person name="Shimamura S."/>
            <person name="Takaki Y."/>
            <person name="Nagai Y."/>
            <person name="Toyoda A."/>
            <person name="Suzuki Y."/>
            <person name="Arimoto A."/>
            <person name="Ishii H."/>
            <person name="Satoh N."/>
            <person name="Nishiyama T."/>
            <person name="Hasebe M."/>
            <person name="Maruyama T."/>
            <person name="Minagawa J."/>
            <person name="Obokata J."/>
            <person name="Shigenobu S."/>
        </authorList>
    </citation>
    <scope>NUCLEOTIDE SEQUENCE [LARGE SCALE GENOMIC DNA]</scope>
</reference>
<dbReference type="PANTHER" id="PTHR48051:SF54">
    <property type="entry name" value="LEUCINE-RICH REPEAT-CONTAINING PROTEIN"/>
    <property type="match status" value="1"/>
</dbReference>
<dbReference type="Proteomes" id="UP000762676">
    <property type="component" value="Unassembled WGS sequence"/>
</dbReference>
<feature type="compositionally biased region" description="Basic residues" evidence="3">
    <location>
        <begin position="1"/>
        <end position="11"/>
    </location>
</feature>
<evidence type="ECO:0000256" key="3">
    <source>
        <dbReference type="SAM" id="MobiDB-lite"/>
    </source>
</evidence>
<evidence type="ECO:0000256" key="1">
    <source>
        <dbReference type="ARBA" id="ARBA00022614"/>
    </source>
</evidence>
<dbReference type="InterPro" id="IPR050216">
    <property type="entry name" value="LRR_domain-containing"/>
</dbReference>
<name>A0AAV4GAQ3_9GAST</name>
<organism evidence="5 6">
    <name type="scientific">Elysia marginata</name>
    <dbReference type="NCBI Taxonomy" id="1093978"/>
    <lineage>
        <taxon>Eukaryota</taxon>
        <taxon>Metazoa</taxon>
        <taxon>Spiralia</taxon>
        <taxon>Lophotrochozoa</taxon>
        <taxon>Mollusca</taxon>
        <taxon>Gastropoda</taxon>
        <taxon>Heterobranchia</taxon>
        <taxon>Euthyneura</taxon>
        <taxon>Panpulmonata</taxon>
        <taxon>Sacoglossa</taxon>
        <taxon>Placobranchoidea</taxon>
        <taxon>Plakobranchidae</taxon>
        <taxon>Elysia</taxon>
    </lineage>
</organism>
<dbReference type="GO" id="GO:0005737">
    <property type="term" value="C:cytoplasm"/>
    <property type="evidence" value="ECO:0007669"/>
    <property type="project" value="TreeGrafter"/>
</dbReference>